<proteinExistence type="predicted"/>
<gene>
    <name evidence="2" type="ORF">G7Y89_g3544</name>
</gene>
<dbReference type="EMBL" id="JAAMPI010000175">
    <property type="protein sequence ID" value="KAF4634574.1"/>
    <property type="molecule type" value="Genomic_DNA"/>
</dbReference>
<dbReference type="InterPro" id="IPR008972">
    <property type="entry name" value="Cupredoxin"/>
</dbReference>
<dbReference type="OrthoDB" id="2331100at2759"/>
<dbReference type="PANTHER" id="PTHR34883">
    <property type="entry name" value="SERINE-RICH PROTEIN, PUTATIVE-RELATED-RELATED"/>
    <property type="match status" value="1"/>
</dbReference>
<dbReference type="SUPFAM" id="SSF49503">
    <property type="entry name" value="Cupredoxins"/>
    <property type="match status" value="1"/>
</dbReference>
<organism evidence="2 3">
    <name type="scientific">Cudoniella acicularis</name>
    <dbReference type="NCBI Taxonomy" id="354080"/>
    <lineage>
        <taxon>Eukaryota</taxon>
        <taxon>Fungi</taxon>
        <taxon>Dikarya</taxon>
        <taxon>Ascomycota</taxon>
        <taxon>Pezizomycotina</taxon>
        <taxon>Leotiomycetes</taxon>
        <taxon>Helotiales</taxon>
        <taxon>Tricladiaceae</taxon>
        <taxon>Cudoniella</taxon>
    </lineage>
</organism>
<feature type="signal peptide" evidence="1">
    <location>
        <begin position="1"/>
        <end position="19"/>
    </location>
</feature>
<reference evidence="2 3" key="1">
    <citation type="submission" date="2020-03" db="EMBL/GenBank/DDBJ databases">
        <title>Draft Genome Sequence of Cudoniella acicularis.</title>
        <authorList>
            <person name="Buettner E."/>
            <person name="Kellner H."/>
        </authorList>
    </citation>
    <scope>NUCLEOTIDE SEQUENCE [LARGE SCALE GENOMIC DNA]</scope>
    <source>
        <strain evidence="2 3">DSM 108380</strain>
    </source>
</reference>
<name>A0A8H4W8A6_9HELO</name>
<dbReference type="Proteomes" id="UP000566819">
    <property type="component" value="Unassembled WGS sequence"/>
</dbReference>
<comment type="caution">
    <text evidence="2">The sequence shown here is derived from an EMBL/GenBank/DDBJ whole genome shotgun (WGS) entry which is preliminary data.</text>
</comment>
<evidence type="ECO:0000256" key="1">
    <source>
        <dbReference type="SAM" id="SignalP"/>
    </source>
</evidence>
<protein>
    <submittedName>
        <fullName evidence="2">Uncharacterized protein</fullName>
    </submittedName>
</protein>
<accession>A0A8H4W8A6</accession>
<sequence>MVIFSFSPFALLFLHVANCSSTLRPERAFRWSTNNSDIATWGRSGSAQPTGIYLAANSTVSCSLTTGSPQSLETHYVQVGSAGELIFEPSEVDARVGDNILFEFFALNHTLTQSSLSLPCTNIGGFSTGFNRFNPQNVSGKFILNYRVKSLDPEWFFCAQTIGKSHCRSGMVFGLNAGQQMGAFASAATLLETSTLASGVQATESGPFSDTVSQTSSPVDLITTSSTTPIPITSAPSAFTAAYSPSTLEPGNTSVSSLSSSSNTSTVIPGLLSSSGGTKHNILEASLALVAIWTVAYGF</sequence>
<keyword evidence="1" id="KW-0732">Signal</keyword>
<feature type="chain" id="PRO_5034218589" evidence="1">
    <location>
        <begin position="20"/>
        <end position="299"/>
    </location>
</feature>
<dbReference type="AlphaFoldDB" id="A0A8H4W8A6"/>
<dbReference type="Gene3D" id="2.60.40.420">
    <property type="entry name" value="Cupredoxins - blue copper proteins"/>
    <property type="match status" value="1"/>
</dbReference>
<dbReference type="PANTHER" id="PTHR34883:SF16">
    <property type="entry name" value="RICH PROTEIN, PUTATIVE-RELATED"/>
    <property type="match status" value="1"/>
</dbReference>
<evidence type="ECO:0000313" key="3">
    <source>
        <dbReference type="Proteomes" id="UP000566819"/>
    </source>
</evidence>
<dbReference type="InterPro" id="IPR052953">
    <property type="entry name" value="Ser-rich/MCO-related"/>
</dbReference>
<evidence type="ECO:0000313" key="2">
    <source>
        <dbReference type="EMBL" id="KAF4634574.1"/>
    </source>
</evidence>
<keyword evidence="3" id="KW-1185">Reference proteome</keyword>